<protein>
    <submittedName>
        <fullName evidence="3">Acetyl esterase/lipase</fullName>
    </submittedName>
</protein>
<dbReference type="STRING" id="1114924.SAMN05216258_11453"/>
<dbReference type="RefSeq" id="WP_092865182.1">
    <property type="nucleotide sequence ID" value="NZ_FOQH01000014.1"/>
</dbReference>
<dbReference type="EMBL" id="FOQH01000014">
    <property type="protein sequence ID" value="SFJ12084.1"/>
    <property type="molecule type" value="Genomic_DNA"/>
</dbReference>
<dbReference type="InterPro" id="IPR050300">
    <property type="entry name" value="GDXG_lipolytic_enzyme"/>
</dbReference>
<evidence type="ECO:0000313" key="4">
    <source>
        <dbReference type="Proteomes" id="UP000199377"/>
    </source>
</evidence>
<evidence type="ECO:0000256" key="1">
    <source>
        <dbReference type="ARBA" id="ARBA00022801"/>
    </source>
</evidence>
<gene>
    <name evidence="3" type="ORF">SAMN05216258_11453</name>
</gene>
<evidence type="ECO:0000259" key="2">
    <source>
        <dbReference type="Pfam" id="PF07859"/>
    </source>
</evidence>
<dbReference type="SUPFAM" id="SSF53474">
    <property type="entry name" value="alpha/beta-Hydrolases"/>
    <property type="match status" value="1"/>
</dbReference>
<dbReference type="Gene3D" id="3.40.50.1820">
    <property type="entry name" value="alpha/beta hydrolase"/>
    <property type="match status" value="1"/>
</dbReference>
<dbReference type="Proteomes" id="UP000199377">
    <property type="component" value="Unassembled WGS sequence"/>
</dbReference>
<dbReference type="InterPro" id="IPR013094">
    <property type="entry name" value="AB_hydrolase_3"/>
</dbReference>
<feature type="domain" description="Alpha/beta hydrolase fold-3" evidence="2">
    <location>
        <begin position="89"/>
        <end position="290"/>
    </location>
</feature>
<dbReference type="InterPro" id="IPR029058">
    <property type="entry name" value="AB_hydrolase_fold"/>
</dbReference>
<name>A0A1I3NS37_9RHOB</name>
<evidence type="ECO:0000313" key="3">
    <source>
        <dbReference type="EMBL" id="SFJ12084.1"/>
    </source>
</evidence>
<dbReference type="Pfam" id="PF07859">
    <property type="entry name" value="Abhydrolase_3"/>
    <property type="match status" value="1"/>
</dbReference>
<organism evidence="3 4">
    <name type="scientific">Albimonas pacifica</name>
    <dbReference type="NCBI Taxonomy" id="1114924"/>
    <lineage>
        <taxon>Bacteria</taxon>
        <taxon>Pseudomonadati</taxon>
        <taxon>Pseudomonadota</taxon>
        <taxon>Alphaproteobacteria</taxon>
        <taxon>Rhodobacterales</taxon>
        <taxon>Paracoccaceae</taxon>
        <taxon>Albimonas</taxon>
    </lineage>
</organism>
<dbReference type="GO" id="GO:0016787">
    <property type="term" value="F:hydrolase activity"/>
    <property type="evidence" value="ECO:0007669"/>
    <property type="project" value="UniProtKB-KW"/>
</dbReference>
<proteinExistence type="predicted"/>
<dbReference type="AlphaFoldDB" id="A0A1I3NS37"/>
<reference evidence="3 4" key="1">
    <citation type="submission" date="2016-10" db="EMBL/GenBank/DDBJ databases">
        <authorList>
            <person name="de Groot N.N."/>
        </authorList>
    </citation>
    <scope>NUCLEOTIDE SEQUENCE [LARGE SCALE GENOMIC DNA]</scope>
    <source>
        <strain evidence="3 4">CGMCC 1.11030</strain>
    </source>
</reference>
<dbReference type="PANTHER" id="PTHR48081:SF8">
    <property type="entry name" value="ALPHA_BETA HYDROLASE FOLD-3 DOMAIN-CONTAINING PROTEIN-RELATED"/>
    <property type="match status" value="1"/>
</dbReference>
<keyword evidence="4" id="KW-1185">Reference proteome</keyword>
<sequence length="316" mass="34187">MLQIDPTLFTDEAISAETRAFLTKIEATLAEFPATNEVPVELTRKAREEGRGLFPIDGPLEGSEWMDYPGGQRRVRVSLPEGEPRGVYLHIHGGGWALGSSKYNDGENQRLAKACGIAVCSIEYRLAPEHPFPAGPDDCFAAAKWAIETAPWGDVPYFIGGESAGGHLSAVTLLRLREAGLLERIKGAVLTYGCYDMRMAASARNWGGRKLILNTPVITWFAEMSIPDPADRENPMFSPILADLTGMPPALFSVGTADPLLDDTMTMAGRWVGAGNRAEMAVYPGGIHAFDAFSDLGIARGYAQRKTAFLNGLLTP</sequence>
<dbReference type="OrthoDB" id="9806180at2"/>
<accession>A0A1I3NS37</accession>
<keyword evidence="1" id="KW-0378">Hydrolase</keyword>
<dbReference type="PANTHER" id="PTHR48081">
    <property type="entry name" value="AB HYDROLASE SUPERFAMILY PROTEIN C4A8.06C"/>
    <property type="match status" value="1"/>
</dbReference>